<protein>
    <submittedName>
        <fullName evidence="2">DUF1405 domain-containing protein</fullName>
    </submittedName>
</protein>
<name>A0A2N6QJP2_9STAP</name>
<feature type="transmembrane region" description="Helical" evidence="1">
    <location>
        <begin position="104"/>
        <end position="125"/>
    </location>
</feature>
<keyword evidence="1" id="KW-0472">Membrane</keyword>
<feature type="transmembrane region" description="Helical" evidence="1">
    <location>
        <begin position="53"/>
        <end position="69"/>
    </location>
</feature>
<evidence type="ECO:0000256" key="1">
    <source>
        <dbReference type="SAM" id="Phobius"/>
    </source>
</evidence>
<dbReference type="Proteomes" id="UP000235748">
    <property type="component" value="Unassembled WGS sequence"/>
</dbReference>
<dbReference type="STRING" id="170573.GCA_001076995_01025"/>
<dbReference type="PANTHER" id="PTHR40042">
    <property type="entry name" value="HYPOTHETICAL MEMBRANE SPANNING PROTEIN"/>
    <property type="match status" value="1"/>
</dbReference>
<feature type="transmembrane region" description="Helical" evidence="1">
    <location>
        <begin position="132"/>
        <end position="155"/>
    </location>
</feature>
<dbReference type="PANTHER" id="PTHR40042:SF1">
    <property type="entry name" value="DUF1405 DOMAIN-CONTAINING PROTEIN"/>
    <property type="match status" value="1"/>
</dbReference>
<dbReference type="InterPro" id="IPR009845">
    <property type="entry name" value="DUF1405"/>
</dbReference>
<dbReference type="RefSeq" id="WP_070502502.1">
    <property type="nucleotide sequence ID" value="NZ_JALCYA010000001.1"/>
</dbReference>
<proteinExistence type="predicted"/>
<feature type="transmembrane region" description="Helical" evidence="1">
    <location>
        <begin position="16"/>
        <end position="33"/>
    </location>
</feature>
<gene>
    <name evidence="2" type="ORF">CJ235_05405</name>
</gene>
<feature type="transmembrane region" description="Helical" evidence="1">
    <location>
        <begin position="76"/>
        <end position="98"/>
    </location>
</feature>
<keyword evidence="1" id="KW-1133">Transmembrane helix</keyword>
<sequence>MVYQTIWFHLLYSKRMLWLLFICNLAGTIYGYIWYKDQLVVAPWLFKVFVPDSPTATLFLTLILGLYLLGKRSTVVEALTFTSLFKYGIWAVAINLILMINYDMWTITGMLLMLSHGIMALEAILLSPRMRFSWLGLIIAVIWLFHNDVIDYVFLQYPVYPFIASHLNLIAYFTFWLSVSAIILYIVMTRHVGEQLVDRFKGSQ</sequence>
<dbReference type="Pfam" id="PF07187">
    <property type="entry name" value="DUF1405"/>
    <property type="match status" value="1"/>
</dbReference>
<feature type="transmembrane region" description="Helical" evidence="1">
    <location>
        <begin position="167"/>
        <end position="187"/>
    </location>
</feature>
<evidence type="ECO:0000313" key="3">
    <source>
        <dbReference type="Proteomes" id="UP000235748"/>
    </source>
</evidence>
<organism evidence="2 3">
    <name type="scientific">Staphylococcus pettenkoferi</name>
    <dbReference type="NCBI Taxonomy" id="170573"/>
    <lineage>
        <taxon>Bacteria</taxon>
        <taxon>Bacillati</taxon>
        <taxon>Bacillota</taxon>
        <taxon>Bacilli</taxon>
        <taxon>Bacillales</taxon>
        <taxon>Staphylococcaceae</taxon>
        <taxon>Staphylococcus</taxon>
    </lineage>
</organism>
<dbReference type="EMBL" id="PNGG01000002">
    <property type="protein sequence ID" value="PMC19805.1"/>
    <property type="molecule type" value="Genomic_DNA"/>
</dbReference>
<comment type="caution">
    <text evidence="2">The sequence shown here is derived from an EMBL/GenBank/DDBJ whole genome shotgun (WGS) entry which is preliminary data.</text>
</comment>
<accession>A0A2N6QJP2</accession>
<keyword evidence="1" id="KW-0812">Transmembrane</keyword>
<dbReference type="AlphaFoldDB" id="A0A2N6QJP2"/>
<reference evidence="2 3" key="1">
    <citation type="submission" date="2017-09" db="EMBL/GenBank/DDBJ databases">
        <title>Bacterial strain isolated from the female urinary microbiota.</title>
        <authorList>
            <person name="Thomas-White K."/>
            <person name="Kumar N."/>
            <person name="Forster S."/>
            <person name="Putonti C."/>
            <person name="Lawley T."/>
            <person name="Wolfe A.J."/>
        </authorList>
    </citation>
    <scope>NUCLEOTIDE SEQUENCE [LARGE SCALE GENOMIC DNA]</scope>
    <source>
        <strain evidence="2 3">UMB0834</strain>
    </source>
</reference>
<evidence type="ECO:0000313" key="2">
    <source>
        <dbReference type="EMBL" id="PMC19805.1"/>
    </source>
</evidence>